<feature type="binding site" evidence="4">
    <location>
        <position position="33"/>
    </location>
    <ligand>
        <name>Mg(2+)</name>
        <dbReference type="ChEBI" id="CHEBI:18420"/>
    </ligand>
</feature>
<gene>
    <name evidence="5" type="ORF">TRFO_10521</name>
</gene>
<dbReference type="GO" id="GO:0003924">
    <property type="term" value="F:GTPase activity"/>
    <property type="evidence" value="ECO:0007669"/>
    <property type="project" value="InterPro"/>
</dbReference>
<keyword evidence="1 3" id="KW-0547">Nucleotide-binding</keyword>
<evidence type="ECO:0000256" key="2">
    <source>
        <dbReference type="ARBA" id="ARBA00023134"/>
    </source>
</evidence>
<dbReference type="InterPro" id="IPR024156">
    <property type="entry name" value="Small_GTPase_ARF"/>
</dbReference>
<evidence type="ECO:0000256" key="3">
    <source>
        <dbReference type="PIRSR" id="PIRSR606689-1"/>
    </source>
</evidence>
<evidence type="ECO:0000256" key="1">
    <source>
        <dbReference type="ARBA" id="ARBA00022741"/>
    </source>
</evidence>
<dbReference type="InterPro" id="IPR027417">
    <property type="entry name" value="P-loop_NTPase"/>
</dbReference>
<dbReference type="PANTHER" id="PTHR45909:SF1">
    <property type="entry name" value="ADP-RIBOSYLATION FACTOR-RELATED PROTEIN 1"/>
    <property type="match status" value="1"/>
</dbReference>
<keyword evidence="4" id="KW-0460">Magnesium</keyword>
<feature type="binding site" evidence="4">
    <location>
        <position position="55"/>
    </location>
    <ligand>
        <name>Mg(2+)</name>
        <dbReference type="ChEBI" id="CHEBI:18420"/>
    </ligand>
</feature>
<reference evidence="5" key="1">
    <citation type="submission" date="2016-10" db="EMBL/GenBank/DDBJ databases">
        <authorList>
            <person name="Benchimol M."/>
            <person name="Almeida L.G."/>
            <person name="Vasconcelos A.T."/>
            <person name="Perreira-Neves A."/>
            <person name="Rosa I.A."/>
            <person name="Tasca T."/>
            <person name="Bogo M.R."/>
            <person name="de Souza W."/>
        </authorList>
    </citation>
    <scope>NUCLEOTIDE SEQUENCE [LARGE SCALE GENOMIC DNA]</scope>
    <source>
        <strain evidence="5">K</strain>
    </source>
</reference>
<keyword evidence="6" id="KW-1185">Reference proteome</keyword>
<keyword evidence="2 3" id="KW-0342">GTP-binding</keyword>
<name>A0A1J4JDQ7_9EUKA</name>
<evidence type="ECO:0000256" key="4">
    <source>
        <dbReference type="PIRSR" id="PIRSR606689-2"/>
    </source>
</evidence>
<dbReference type="Proteomes" id="UP000179807">
    <property type="component" value="Unassembled WGS sequence"/>
</dbReference>
<dbReference type="PRINTS" id="PR00449">
    <property type="entry name" value="RASTRNSFRMNG"/>
</dbReference>
<dbReference type="Pfam" id="PF00025">
    <property type="entry name" value="Arf"/>
    <property type="match status" value="1"/>
</dbReference>
<accession>A0A1J4JDQ7</accession>
<dbReference type="InterPro" id="IPR006689">
    <property type="entry name" value="Small_GTPase_ARF/SAR"/>
</dbReference>
<dbReference type="GO" id="GO:0006886">
    <property type="term" value="P:intracellular protein transport"/>
    <property type="evidence" value="ECO:0007669"/>
    <property type="project" value="TreeGrafter"/>
</dbReference>
<dbReference type="GO" id="GO:0043001">
    <property type="term" value="P:Golgi to plasma membrane protein transport"/>
    <property type="evidence" value="ECO:0007669"/>
    <property type="project" value="TreeGrafter"/>
</dbReference>
<dbReference type="PANTHER" id="PTHR45909">
    <property type="entry name" value="ADP-RIBOSYLATION FACTOR-RELATED PROTEIN 1"/>
    <property type="match status" value="1"/>
</dbReference>
<dbReference type="GeneID" id="94830213"/>
<organism evidence="5 6">
    <name type="scientific">Tritrichomonas foetus</name>
    <dbReference type="NCBI Taxonomy" id="1144522"/>
    <lineage>
        <taxon>Eukaryota</taxon>
        <taxon>Metamonada</taxon>
        <taxon>Parabasalia</taxon>
        <taxon>Tritrichomonadida</taxon>
        <taxon>Tritrichomonadidae</taxon>
        <taxon>Tritrichomonas</taxon>
    </lineage>
</organism>
<dbReference type="GO" id="GO:0005794">
    <property type="term" value="C:Golgi apparatus"/>
    <property type="evidence" value="ECO:0007669"/>
    <property type="project" value="TreeGrafter"/>
</dbReference>
<dbReference type="EMBL" id="MLAK01001248">
    <property type="protein sequence ID" value="OHS95388.1"/>
    <property type="molecule type" value="Genomic_DNA"/>
</dbReference>
<dbReference type="SUPFAM" id="SSF52540">
    <property type="entry name" value="P-loop containing nucleoside triphosphate hydrolases"/>
    <property type="match status" value="1"/>
</dbReference>
<dbReference type="GO" id="GO:0034067">
    <property type="term" value="P:protein localization to Golgi apparatus"/>
    <property type="evidence" value="ECO:0007669"/>
    <property type="project" value="TreeGrafter"/>
</dbReference>
<dbReference type="Gene3D" id="3.40.50.300">
    <property type="entry name" value="P-loop containing nucleotide triphosphate hydrolases"/>
    <property type="match status" value="1"/>
</dbReference>
<feature type="binding site" evidence="3">
    <location>
        <position position="77"/>
    </location>
    <ligand>
        <name>GTP</name>
        <dbReference type="ChEBI" id="CHEBI:37565"/>
    </ligand>
</feature>
<evidence type="ECO:0000313" key="5">
    <source>
        <dbReference type="EMBL" id="OHS95388.1"/>
    </source>
</evidence>
<dbReference type="GO" id="GO:0046872">
    <property type="term" value="F:metal ion binding"/>
    <property type="evidence" value="ECO:0007669"/>
    <property type="project" value="UniProtKB-KW"/>
</dbReference>
<comment type="caution">
    <text evidence="5">The sequence shown here is derived from an EMBL/GenBank/DDBJ whole genome shotgun (WGS) entry which is preliminary data.</text>
</comment>
<dbReference type="GO" id="GO:0005525">
    <property type="term" value="F:GTP binding"/>
    <property type="evidence" value="ECO:0007669"/>
    <property type="project" value="UniProtKB-KW"/>
</dbReference>
<proteinExistence type="predicted"/>
<dbReference type="RefSeq" id="XP_068348525.1">
    <property type="nucleotide sequence ID" value="XM_068495509.1"/>
</dbReference>
<dbReference type="AlphaFoldDB" id="A0A1J4JDQ7"/>
<keyword evidence="4" id="KW-0479">Metal-binding</keyword>
<protein>
    <submittedName>
        <fullName evidence="5">Small GTP-binding protein</fullName>
    </submittedName>
</protein>
<feature type="binding site" evidence="3">
    <location>
        <begin position="26"/>
        <end position="33"/>
    </location>
    <ligand>
        <name>GTP</name>
        <dbReference type="ChEBI" id="CHEBI:37565"/>
    </ligand>
</feature>
<evidence type="ECO:0000313" key="6">
    <source>
        <dbReference type="Proteomes" id="UP000179807"/>
    </source>
</evidence>
<dbReference type="SMART" id="SM00177">
    <property type="entry name" value="ARF"/>
    <property type="match status" value="1"/>
</dbReference>
<dbReference type="VEuPathDB" id="TrichDB:TRFO_10521"/>
<sequence length="173" mass="19759">MYSLVSGIIHEIVDRSISKSSLLVLGIDGAGKTTLIDKIMQLAIPNRRPKTIMQTLGLNTDNINEGKISLRIWDLGGKKDFRGIWYKYMPNATALIYVVNGKQEDRIHESRKLFDEITCSFTNSIVLVFLEADESILNLFPSADRAEKIFFIDITKDEEIRLLYNWMKSTAKK</sequence>
<dbReference type="OrthoDB" id="414781at2759"/>